<organism evidence="2 3">
    <name type="scientific">Ancylostoma ceylanicum</name>
    <dbReference type="NCBI Taxonomy" id="53326"/>
    <lineage>
        <taxon>Eukaryota</taxon>
        <taxon>Metazoa</taxon>
        <taxon>Ecdysozoa</taxon>
        <taxon>Nematoda</taxon>
        <taxon>Chromadorea</taxon>
        <taxon>Rhabditida</taxon>
        <taxon>Rhabditina</taxon>
        <taxon>Rhabditomorpha</taxon>
        <taxon>Strongyloidea</taxon>
        <taxon>Ancylostomatidae</taxon>
        <taxon>Ancylostomatinae</taxon>
        <taxon>Ancylostoma</taxon>
    </lineage>
</organism>
<accession>A0A016WX56</accession>
<sequence>MFYIYLFTFALLPLSTALRPARYVRTAERMPDDGLVQSSLNQPLPSDETHTFLSEYITSNVMNEYRKNPDSPLQRRFHLERRGRAALISRPSRGHRHLRTQ</sequence>
<feature type="chain" id="PRO_5001491254" description="Secreted protein" evidence="1">
    <location>
        <begin position="18"/>
        <end position="101"/>
    </location>
</feature>
<comment type="caution">
    <text evidence="2">The sequence shown here is derived from an EMBL/GenBank/DDBJ whole genome shotgun (WGS) entry which is preliminary data.</text>
</comment>
<name>A0A016WX56_9BILA</name>
<dbReference type="EMBL" id="JARK01000089">
    <property type="protein sequence ID" value="EYC43568.1"/>
    <property type="molecule type" value="Genomic_DNA"/>
</dbReference>
<evidence type="ECO:0008006" key="4">
    <source>
        <dbReference type="Google" id="ProtNLM"/>
    </source>
</evidence>
<evidence type="ECO:0000313" key="2">
    <source>
        <dbReference type="EMBL" id="EYC43568.1"/>
    </source>
</evidence>
<dbReference type="Proteomes" id="UP000024635">
    <property type="component" value="Unassembled WGS sequence"/>
</dbReference>
<evidence type="ECO:0000256" key="1">
    <source>
        <dbReference type="SAM" id="SignalP"/>
    </source>
</evidence>
<feature type="signal peptide" evidence="1">
    <location>
        <begin position="1"/>
        <end position="17"/>
    </location>
</feature>
<reference evidence="3" key="1">
    <citation type="journal article" date="2015" name="Nat. Genet.">
        <title>The genome and transcriptome of the zoonotic hookworm Ancylostoma ceylanicum identify infection-specific gene families.</title>
        <authorList>
            <person name="Schwarz E.M."/>
            <person name="Hu Y."/>
            <person name="Antoshechkin I."/>
            <person name="Miller M.M."/>
            <person name="Sternberg P.W."/>
            <person name="Aroian R.V."/>
        </authorList>
    </citation>
    <scope>NUCLEOTIDE SEQUENCE</scope>
    <source>
        <strain evidence="3">HY135</strain>
    </source>
</reference>
<evidence type="ECO:0000313" key="3">
    <source>
        <dbReference type="Proteomes" id="UP000024635"/>
    </source>
</evidence>
<gene>
    <name evidence="2" type="primary">Acey_s0489.g2369</name>
    <name evidence="2" type="ORF">Y032_0489g2369</name>
</gene>
<keyword evidence="3" id="KW-1185">Reference proteome</keyword>
<protein>
    <recommendedName>
        <fullName evidence="4">Secreted protein</fullName>
    </recommendedName>
</protein>
<keyword evidence="1" id="KW-0732">Signal</keyword>
<dbReference type="AlphaFoldDB" id="A0A016WX56"/>
<proteinExistence type="predicted"/>